<feature type="transmembrane region" description="Helical" evidence="8">
    <location>
        <begin position="75"/>
        <end position="94"/>
    </location>
</feature>
<dbReference type="Pfam" id="PF19040">
    <property type="entry name" value="SGNH"/>
    <property type="match status" value="1"/>
</dbReference>
<gene>
    <name evidence="11" type="ORF">LTSESEN_1780</name>
</gene>
<evidence type="ECO:0000259" key="9">
    <source>
        <dbReference type="Pfam" id="PF01757"/>
    </source>
</evidence>
<feature type="domain" description="SGNH" evidence="10">
    <location>
        <begin position="413"/>
        <end position="630"/>
    </location>
</feature>
<feature type="transmembrane region" description="Helical" evidence="8">
    <location>
        <begin position="165"/>
        <end position="186"/>
    </location>
</feature>
<comment type="subcellular location">
    <subcellularLocation>
        <location evidence="1">Cell membrane</location>
        <topology evidence="1">Multi-pass membrane protein</topology>
    </subcellularLocation>
</comment>
<feature type="transmembrane region" description="Helical" evidence="8">
    <location>
        <begin position="135"/>
        <end position="158"/>
    </location>
</feature>
<dbReference type="SUPFAM" id="SSF52266">
    <property type="entry name" value="SGNH hydrolase"/>
    <property type="match status" value="1"/>
</dbReference>
<proteinExistence type="predicted"/>
<evidence type="ECO:0000256" key="6">
    <source>
        <dbReference type="ARBA" id="ARBA00023136"/>
    </source>
</evidence>
<organism evidence="11 12">
    <name type="scientific">Salmonella enterica subsp. enterica serovar Senftenberg str. A4-543</name>
    <dbReference type="NCBI Taxonomy" id="913082"/>
    <lineage>
        <taxon>Bacteria</taxon>
        <taxon>Pseudomonadati</taxon>
        <taxon>Pseudomonadota</taxon>
        <taxon>Gammaproteobacteria</taxon>
        <taxon>Enterobacterales</taxon>
        <taxon>Enterobacteriaceae</taxon>
        <taxon>Salmonella</taxon>
    </lineage>
</organism>
<evidence type="ECO:0000256" key="2">
    <source>
        <dbReference type="ARBA" id="ARBA00022475"/>
    </source>
</evidence>
<evidence type="ECO:0000256" key="1">
    <source>
        <dbReference type="ARBA" id="ARBA00004651"/>
    </source>
</evidence>
<accession>G5QY85</accession>
<dbReference type="BioCyc" id="SENT913082:G120J-2172-MONOMER"/>
<dbReference type="InterPro" id="IPR036514">
    <property type="entry name" value="SGNH_hydro_sf"/>
</dbReference>
<dbReference type="PATRIC" id="fig|913082.3.peg.1385"/>
<keyword evidence="4 8" id="KW-0812">Transmembrane</keyword>
<dbReference type="EMBL" id="AFCU01000582">
    <property type="protein sequence ID" value="EHC90724.1"/>
    <property type="molecule type" value="Genomic_DNA"/>
</dbReference>
<protein>
    <submittedName>
        <fullName evidence="11">O-antigen acetylase</fullName>
    </submittedName>
</protein>
<keyword evidence="7" id="KW-0012">Acyltransferase</keyword>
<evidence type="ECO:0000313" key="12">
    <source>
        <dbReference type="Proteomes" id="UP000005065"/>
    </source>
</evidence>
<feature type="domain" description="Acyltransferase 3" evidence="9">
    <location>
        <begin position="9"/>
        <end position="330"/>
    </location>
</feature>
<dbReference type="GO" id="GO:0016788">
    <property type="term" value="F:hydrolase activity, acting on ester bonds"/>
    <property type="evidence" value="ECO:0007669"/>
    <property type="project" value="UniProtKB-ARBA"/>
</dbReference>
<dbReference type="AlphaFoldDB" id="G5QY85"/>
<dbReference type="InterPro" id="IPR043968">
    <property type="entry name" value="SGNH"/>
</dbReference>
<feature type="transmembrane region" description="Helical" evidence="8">
    <location>
        <begin position="34"/>
        <end position="54"/>
    </location>
</feature>
<dbReference type="InterPro" id="IPR002656">
    <property type="entry name" value="Acyl_transf_3_dom"/>
</dbReference>
<feature type="transmembrane region" description="Helical" evidence="8">
    <location>
        <begin position="345"/>
        <end position="365"/>
    </location>
</feature>
<evidence type="ECO:0000313" key="11">
    <source>
        <dbReference type="EMBL" id="EHC90724.1"/>
    </source>
</evidence>
<keyword evidence="5 8" id="KW-1133">Transmembrane helix</keyword>
<name>G5QY85_SALSE</name>
<feature type="transmembrane region" description="Helical" evidence="8">
    <location>
        <begin position="12"/>
        <end position="28"/>
    </location>
</feature>
<evidence type="ECO:0000256" key="7">
    <source>
        <dbReference type="ARBA" id="ARBA00023315"/>
    </source>
</evidence>
<dbReference type="InterPro" id="IPR050879">
    <property type="entry name" value="Acyltransferase_3"/>
</dbReference>
<feature type="transmembrane region" description="Helical" evidence="8">
    <location>
        <begin position="314"/>
        <end position="333"/>
    </location>
</feature>
<evidence type="ECO:0000259" key="10">
    <source>
        <dbReference type="Pfam" id="PF19040"/>
    </source>
</evidence>
<dbReference type="Proteomes" id="UP000005065">
    <property type="component" value="Unassembled WGS sequence"/>
</dbReference>
<feature type="transmembrane region" description="Helical" evidence="8">
    <location>
        <begin position="247"/>
        <end position="264"/>
    </location>
</feature>
<evidence type="ECO:0000256" key="8">
    <source>
        <dbReference type="SAM" id="Phobius"/>
    </source>
</evidence>
<dbReference type="Pfam" id="PF01757">
    <property type="entry name" value="Acyl_transf_3"/>
    <property type="match status" value="1"/>
</dbReference>
<dbReference type="GO" id="GO:0016747">
    <property type="term" value="F:acyltransferase activity, transferring groups other than amino-acyl groups"/>
    <property type="evidence" value="ECO:0007669"/>
    <property type="project" value="InterPro"/>
</dbReference>
<evidence type="ECO:0000256" key="5">
    <source>
        <dbReference type="ARBA" id="ARBA00022989"/>
    </source>
</evidence>
<dbReference type="GO" id="GO:0009103">
    <property type="term" value="P:lipopolysaccharide biosynthetic process"/>
    <property type="evidence" value="ECO:0007669"/>
    <property type="project" value="TreeGrafter"/>
</dbReference>
<keyword evidence="2" id="KW-1003">Cell membrane</keyword>
<comment type="caution">
    <text evidence="11">The sequence shown here is derived from an EMBL/GenBank/DDBJ whole genome shotgun (WGS) entry which is preliminary data.</text>
</comment>
<keyword evidence="6 8" id="KW-0472">Membrane</keyword>
<evidence type="ECO:0000256" key="3">
    <source>
        <dbReference type="ARBA" id="ARBA00022679"/>
    </source>
</evidence>
<keyword evidence="3" id="KW-0808">Transferase</keyword>
<feature type="transmembrane region" description="Helical" evidence="8">
    <location>
        <begin position="276"/>
        <end position="294"/>
    </location>
</feature>
<dbReference type="Gene3D" id="3.40.50.1110">
    <property type="entry name" value="SGNH hydrolase"/>
    <property type="match status" value="1"/>
</dbReference>
<dbReference type="GO" id="GO:0005886">
    <property type="term" value="C:plasma membrane"/>
    <property type="evidence" value="ECO:0007669"/>
    <property type="project" value="UniProtKB-SubCell"/>
</dbReference>
<evidence type="ECO:0000256" key="4">
    <source>
        <dbReference type="ARBA" id="ARBA00022692"/>
    </source>
</evidence>
<feature type="transmembrane region" description="Helical" evidence="8">
    <location>
        <begin position="198"/>
        <end position="216"/>
    </location>
</feature>
<dbReference type="PANTHER" id="PTHR23028">
    <property type="entry name" value="ACETYLTRANSFERASE"/>
    <property type="match status" value="1"/>
</dbReference>
<sequence length="639" mass="72198">MEHLKYRPDIDGMRAIAVLSVVIFHYFPNAIPGGFVGVDIFFVISGYLITSIILKSSSTSNFSFVDFYKRRALRIFPSLLIVLIFSIVIGWIYLFQSDYKSLGKHIFSGSFFISNFILWSESGYFDSQSYLKPLLHLWSLGIEEQFYLIWPVIIILCFKFKNTHKIILISCVLIYFLSYLCSIATMDTPGGANYYSPASRFWELMAGAIIASIKFVGVNTNIFRYMSLYGTLLLMLSMYIIDNKLPFPGYIALMPVLGAALIIASDGNSDLSSKVLSSKPFVFIGKISYPFYLWHWPIYSFYKTVFSSTPNNKTLCVLVAISFVLSILTYFFIEKPIRFSKRKSSLISLYASILIVGVIGAMIYIEGGVKNRDINRIAGEYASVTDVYDFYKFQELLRAGVCHSVSIEKAISNSCIKNQNKNIFIIGDSYAAALYSGLSNYLSEHRSNYVISQMTDGNAPPLFVKGKSDQGRNIISINNSRISEIKRVKPDIVLLTWFIRGQNAIYSEQGSITSLEFTVNKIREASPKSKIIVIGPVPEWNENLMKALADYYKNKLSPPPAYMSYKLSKDVKLWDDYFSTEIPKMGVEYISAFKALCNENGCLTRVSDGLDNLTAVDWGHLTKPGSEFLFNKIGNKIVK</sequence>
<reference evidence="11 12" key="1">
    <citation type="journal article" date="2011" name="BMC Genomics">
        <title>Genome sequencing reveals diversification of virulence factor content and possible host adaptation in distinct subpopulations of Salmonella enterica.</title>
        <authorList>
            <person name="den Bakker H.C."/>
            <person name="Moreno Switt A.I."/>
            <person name="Govoni G."/>
            <person name="Cummings C.A."/>
            <person name="Ranieri M.L."/>
            <person name="Degoricija L."/>
            <person name="Hoelzer K."/>
            <person name="Rodriguez-Rivera L.D."/>
            <person name="Brown S."/>
            <person name="Bolchacova E."/>
            <person name="Furtado M.R."/>
            <person name="Wiedmann M."/>
        </authorList>
    </citation>
    <scope>NUCLEOTIDE SEQUENCE [LARGE SCALE GENOMIC DNA]</scope>
    <source>
        <strain evidence="11 12">A4-543</strain>
    </source>
</reference>
<dbReference type="PANTHER" id="PTHR23028:SF53">
    <property type="entry name" value="ACYL_TRANSF_3 DOMAIN-CONTAINING PROTEIN"/>
    <property type="match status" value="1"/>
</dbReference>